<dbReference type="InterPro" id="IPR036388">
    <property type="entry name" value="WH-like_DNA-bd_sf"/>
</dbReference>
<keyword evidence="3" id="KW-0805">Transcription regulation</keyword>
<feature type="region of interest" description="Disordered" evidence="9">
    <location>
        <begin position="286"/>
        <end position="325"/>
    </location>
</feature>
<evidence type="ECO:0000313" key="11">
    <source>
        <dbReference type="EMBL" id="KAI7793761.1"/>
    </source>
</evidence>
<keyword evidence="7" id="KW-0539">Nucleus</keyword>
<proteinExistence type="inferred from homology"/>
<dbReference type="PROSITE" id="PS00434">
    <property type="entry name" value="HSF_DOMAIN"/>
    <property type="match status" value="1"/>
</dbReference>
<evidence type="ECO:0000256" key="8">
    <source>
        <dbReference type="RuleBase" id="RU004020"/>
    </source>
</evidence>
<comment type="subcellular location">
    <subcellularLocation>
        <location evidence="1">Nucleus</location>
    </subcellularLocation>
</comment>
<evidence type="ECO:0000256" key="4">
    <source>
        <dbReference type="ARBA" id="ARBA00023016"/>
    </source>
</evidence>
<dbReference type="Proteomes" id="UP001059041">
    <property type="component" value="Linkage Group LG22"/>
</dbReference>
<evidence type="ECO:0000256" key="1">
    <source>
        <dbReference type="ARBA" id="ARBA00004123"/>
    </source>
</evidence>
<evidence type="ECO:0000256" key="2">
    <source>
        <dbReference type="ARBA" id="ARBA00006403"/>
    </source>
</evidence>
<evidence type="ECO:0000313" key="12">
    <source>
        <dbReference type="Proteomes" id="UP001059041"/>
    </source>
</evidence>
<gene>
    <name evidence="11" type="ORF">IRJ41_025301</name>
</gene>
<keyword evidence="5" id="KW-0238">DNA-binding</keyword>
<dbReference type="Pfam" id="PF00447">
    <property type="entry name" value="HSF_DNA-bind"/>
    <property type="match status" value="1"/>
</dbReference>
<dbReference type="SUPFAM" id="SSF46785">
    <property type="entry name" value="Winged helix' DNA-binding domain"/>
    <property type="match status" value="1"/>
</dbReference>
<dbReference type="Gene3D" id="1.10.10.10">
    <property type="entry name" value="Winged helix-like DNA-binding domain superfamily/Winged helix DNA-binding domain"/>
    <property type="match status" value="1"/>
</dbReference>
<evidence type="ECO:0000256" key="5">
    <source>
        <dbReference type="ARBA" id="ARBA00023125"/>
    </source>
</evidence>
<dbReference type="FunFam" id="1.10.10.10:FF:000027">
    <property type="entry name" value="Heat shock transcription factor 1"/>
    <property type="match status" value="1"/>
</dbReference>
<evidence type="ECO:0000256" key="6">
    <source>
        <dbReference type="ARBA" id="ARBA00023163"/>
    </source>
</evidence>
<comment type="caution">
    <text evidence="11">The sequence shown here is derived from an EMBL/GenBank/DDBJ whole genome shotgun (WGS) entry which is preliminary data.</text>
</comment>
<feature type="compositionally biased region" description="Basic residues" evidence="9">
    <location>
        <begin position="310"/>
        <end position="322"/>
    </location>
</feature>
<reference evidence="11" key="1">
    <citation type="submission" date="2021-02" db="EMBL/GenBank/DDBJ databases">
        <title>Comparative genomics reveals that relaxation of natural selection precedes convergent phenotypic evolution of cavefish.</title>
        <authorList>
            <person name="Peng Z."/>
        </authorList>
    </citation>
    <scope>NUCLEOTIDE SEQUENCE</scope>
    <source>
        <tissue evidence="11">Muscle</tissue>
    </source>
</reference>
<keyword evidence="12" id="KW-1185">Reference proteome</keyword>
<keyword evidence="4 11" id="KW-0346">Stress response</keyword>
<dbReference type="InterPro" id="IPR036390">
    <property type="entry name" value="WH_DNA-bd_sf"/>
</dbReference>
<organism evidence="11 12">
    <name type="scientific">Triplophysa rosa</name>
    <name type="common">Cave loach</name>
    <dbReference type="NCBI Taxonomy" id="992332"/>
    <lineage>
        <taxon>Eukaryota</taxon>
        <taxon>Metazoa</taxon>
        <taxon>Chordata</taxon>
        <taxon>Craniata</taxon>
        <taxon>Vertebrata</taxon>
        <taxon>Euteleostomi</taxon>
        <taxon>Actinopterygii</taxon>
        <taxon>Neopterygii</taxon>
        <taxon>Teleostei</taxon>
        <taxon>Ostariophysi</taxon>
        <taxon>Cypriniformes</taxon>
        <taxon>Nemacheilidae</taxon>
        <taxon>Triplophysa</taxon>
    </lineage>
</organism>
<dbReference type="PRINTS" id="PR00056">
    <property type="entry name" value="HSFDOMAIN"/>
</dbReference>
<evidence type="ECO:0000256" key="3">
    <source>
        <dbReference type="ARBA" id="ARBA00023015"/>
    </source>
</evidence>
<dbReference type="GO" id="GO:0005634">
    <property type="term" value="C:nucleus"/>
    <property type="evidence" value="ECO:0007669"/>
    <property type="project" value="UniProtKB-SubCell"/>
</dbReference>
<dbReference type="SMART" id="SM00415">
    <property type="entry name" value="HSF"/>
    <property type="match status" value="1"/>
</dbReference>
<feature type="domain" description="HSF-type DNA-binding" evidence="10">
    <location>
        <begin position="47"/>
        <end position="71"/>
    </location>
</feature>
<comment type="similarity">
    <text evidence="2 8">Belongs to the HSF family.</text>
</comment>
<keyword evidence="6" id="KW-0804">Transcription</keyword>
<protein>
    <submittedName>
        <fullName evidence="11">Heat shock factor protein 1-like</fullName>
    </submittedName>
</protein>
<dbReference type="GO" id="GO:0043565">
    <property type="term" value="F:sequence-specific DNA binding"/>
    <property type="evidence" value="ECO:0007669"/>
    <property type="project" value="InterPro"/>
</dbReference>
<sequence length="370" mass="41713">KQSTVPAFVSKLWALVEAPSTNDLICWSLDCCSFLVQDEQQFSKEVLPLYFKHSNMTSFVRQLNMYGFHKVVHVDAGLAKSDRQIDHVEFQHENIRNGQPLLGLIRRKVSVSRASEDGGQVSQVLVQISHAGKTPQTSNSWLCASELFSETVNKPSVDNECLCRELDSLRQKYQQQHKIIRKIIKYISNSVQTNRIKGCKRRLPMIDKPGEFQSAPKYSRSFSVNSTHSTSSLHEIPSLQELDVSPADVYTNGRVISDITCLLDSTPEPHNLAAISPCSPLSPDLDNFSKKQQAQSEADTLPYADTGTHIRPRFPHTHKTHSPVRAYKTTNLTLLTWQRPLQQDWNRLEQELCDGGECSDILPSRLLGSS</sequence>
<evidence type="ECO:0000256" key="7">
    <source>
        <dbReference type="ARBA" id="ARBA00023242"/>
    </source>
</evidence>
<dbReference type="PANTHER" id="PTHR10015">
    <property type="entry name" value="HEAT SHOCK TRANSCRIPTION FACTOR"/>
    <property type="match status" value="1"/>
</dbReference>
<dbReference type="AlphaFoldDB" id="A0A9W7TC17"/>
<dbReference type="EMBL" id="JAFHDT010000022">
    <property type="protein sequence ID" value="KAI7793761.1"/>
    <property type="molecule type" value="Genomic_DNA"/>
</dbReference>
<dbReference type="InterPro" id="IPR000232">
    <property type="entry name" value="HSF_DNA-bd"/>
</dbReference>
<dbReference type="GO" id="GO:0003700">
    <property type="term" value="F:DNA-binding transcription factor activity"/>
    <property type="evidence" value="ECO:0007669"/>
    <property type="project" value="InterPro"/>
</dbReference>
<accession>A0A9W7TC17</accession>
<evidence type="ECO:0000259" key="10">
    <source>
        <dbReference type="PROSITE" id="PS00434"/>
    </source>
</evidence>
<dbReference type="PANTHER" id="PTHR10015:SF457">
    <property type="entry name" value="HEAT SHOCK FACTOR PROTEIN 1-LIKE"/>
    <property type="match status" value="1"/>
</dbReference>
<evidence type="ECO:0000256" key="9">
    <source>
        <dbReference type="SAM" id="MobiDB-lite"/>
    </source>
</evidence>
<feature type="non-terminal residue" evidence="11">
    <location>
        <position position="370"/>
    </location>
</feature>
<name>A0A9W7TC17_TRIRA</name>